<dbReference type="PANTHER" id="PTHR11717">
    <property type="entry name" value="LOW MOLECULAR WEIGHT PROTEIN TYROSINE PHOSPHATASE"/>
    <property type="match status" value="1"/>
</dbReference>
<dbReference type="InterPro" id="IPR036196">
    <property type="entry name" value="Ptyr_pPase_sf"/>
</dbReference>
<proteinExistence type="inferred from homology"/>
<dbReference type="EMBL" id="FOSZ01000005">
    <property type="protein sequence ID" value="SFL11630.1"/>
    <property type="molecule type" value="Genomic_DNA"/>
</dbReference>
<dbReference type="AlphaFoldDB" id="A0A1I4F2S2"/>
<comment type="similarity">
    <text evidence="1">Belongs to the low molecular weight phosphotyrosine protein phosphatase family.</text>
</comment>
<keyword evidence="4" id="KW-0904">Protein phosphatase</keyword>
<feature type="active site" evidence="5">
    <location>
        <position position="15"/>
    </location>
</feature>
<evidence type="ECO:0000259" key="6">
    <source>
        <dbReference type="SMART" id="SM00226"/>
    </source>
</evidence>
<dbReference type="GO" id="GO:0004725">
    <property type="term" value="F:protein tyrosine phosphatase activity"/>
    <property type="evidence" value="ECO:0007669"/>
    <property type="project" value="UniProtKB-EC"/>
</dbReference>
<dbReference type="OrthoDB" id="9784339at2"/>
<evidence type="ECO:0000256" key="5">
    <source>
        <dbReference type="PIRSR" id="PIRSR617867-1"/>
    </source>
</evidence>
<dbReference type="RefSeq" id="WP_093324334.1">
    <property type="nucleotide sequence ID" value="NZ_FOSZ01000005.1"/>
</dbReference>
<name>A0A1I4F2S2_9RHOB</name>
<evidence type="ECO:0000313" key="7">
    <source>
        <dbReference type="EMBL" id="SFL11630.1"/>
    </source>
</evidence>
<dbReference type="SUPFAM" id="SSF52788">
    <property type="entry name" value="Phosphotyrosine protein phosphatases I"/>
    <property type="match status" value="1"/>
</dbReference>
<evidence type="ECO:0000313" key="8">
    <source>
        <dbReference type="Proteomes" id="UP000198851"/>
    </source>
</evidence>
<dbReference type="PRINTS" id="PR00719">
    <property type="entry name" value="LMWPTPASE"/>
</dbReference>
<keyword evidence="3" id="KW-0378">Hydrolase</keyword>
<organism evidence="7 8">
    <name type="scientific">Shimia haliotis</name>
    <dbReference type="NCBI Taxonomy" id="1280847"/>
    <lineage>
        <taxon>Bacteria</taxon>
        <taxon>Pseudomonadati</taxon>
        <taxon>Pseudomonadota</taxon>
        <taxon>Alphaproteobacteria</taxon>
        <taxon>Rhodobacterales</taxon>
        <taxon>Roseobacteraceae</taxon>
    </lineage>
</organism>
<reference evidence="8" key="1">
    <citation type="submission" date="2016-10" db="EMBL/GenBank/DDBJ databases">
        <authorList>
            <person name="Varghese N."/>
            <person name="Submissions S."/>
        </authorList>
    </citation>
    <scope>NUCLEOTIDE SEQUENCE [LARGE SCALE GENOMIC DNA]</scope>
    <source>
        <strain evidence="8">DSM 28453</strain>
    </source>
</reference>
<feature type="active site" description="Nucleophile" evidence="5">
    <location>
        <position position="9"/>
    </location>
</feature>
<gene>
    <name evidence="7" type="ORF">SAMN04488036_105137</name>
</gene>
<dbReference type="InterPro" id="IPR050438">
    <property type="entry name" value="LMW_PTPase"/>
</dbReference>
<evidence type="ECO:0000256" key="1">
    <source>
        <dbReference type="ARBA" id="ARBA00011063"/>
    </source>
</evidence>
<evidence type="ECO:0000256" key="2">
    <source>
        <dbReference type="ARBA" id="ARBA00013064"/>
    </source>
</evidence>
<dbReference type="PANTHER" id="PTHR11717:SF7">
    <property type="entry name" value="LOW MOLECULAR WEIGHT PHOSPHOTYROSINE PROTEIN PHOSPHATASE"/>
    <property type="match status" value="1"/>
</dbReference>
<feature type="active site" description="Proton donor" evidence="5">
    <location>
        <position position="120"/>
    </location>
</feature>
<dbReference type="Gene3D" id="3.40.50.2300">
    <property type="match status" value="1"/>
</dbReference>
<dbReference type="SMART" id="SM00226">
    <property type="entry name" value="LMWPc"/>
    <property type="match status" value="1"/>
</dbReference>
<dbReference type="EC" id="3.1.3.48" evidence="2"/>
<keyword evidence="8" id="KW-1185">Reference proteome</keyword>
<feature type="domain" description="Phosphotyrosine protein phosphatase I" evidence="6">
    <location>
        <begin position="3"/>
        <end position="144"/>
    </location>
</feature>
<dbReference type="Pfam" id="PF01451">
    <property type="entry name" value="LMWPc"/>
    <property type="match status" value="1"/>
</dbReference>
<dbReference type="Proteomes" id="UP000198851">
    <property type="component" value="Unassembled WGS sequence"/>
</dbReference>
<protein>
    <recommendedName>
        <fullName evidence="2">protein-tyrosine-phosphatase</fullName>
        <ecNumber evidence="2">3.1.3.48</ecNumber>
    </recommendedName>
</protein>
<evidence type="ECO:0000256" key="4">
    <source>
        <dbReference type="ARBA" id="ARBA00022912"/>
    </source>
</evidence>
<dbReference type="STRING" id="1280847.SAMN04488036_105137"/>
<evidence type="ECO:0000256" key="3">
    <source>
        <dbReference type="ARBA" id="ARBA00022801"/>
    </source>
</evidence>
<sequence length="145" mass="15658">MAQKILFVCLGNICRSPAAEGVFRAMAPTVQTDSAGTGGWHVGDPPYGPMQAAAADRGYDLSDLRARQFRAADFERFDLIIGMDADNIANMERLRPVGNDTPLRLFTEYAPEAGATAVPDPYYTRDFDGALQLIEACAAGLRDAL</sequence>
<accession>A0A1I4F2S2</accession>
<dbReference type="InterPro" id="IPR023485">
    <property type="entry name" value="Ptyr_pPase"/>
</dbReference>
<dbReference type="InterPro" id="IPR017867">
    <property type="entry name" value="Tyr_phospatase_low_mol_wt"/>
</dbReference>
<dbReference type="CDD" id="cd16343">
    <property type="entry name" value="LMWPTP"/>
    <property type="match status" value="1"/>
</dbReference>